<keyword evidence="2" id="KW-0547">Nucleotide-binding</keyword>
<dbReference type="EMBL" id="CP001087">
    <property type="protein sequence ID" value="ACN13224.1"/>
    <property type="molecule type" value="Genomic_DNA"/>
</dbReference>
<organism evidence="5 6">
    <name type="scientific">Desulforapulum autotrophicum (strain ATCC 43914 / DSM 3382 / VKM B-1955 / HRM2)</name>
    <name type="common">Desulfobacterium autotrophicum</name>
    <dbReference type="NCBI Taxonomy" id="177437"/>
    <lineage>
        <taxon>Bacteria</taxon>
        <taxon>Pseudomonadati</taxon>
        <taxon>Thermodesulfobacteriota</taxon>
        <taxon>Desulfobacteria</taxon>
        <taxon>Desulfobacterales</taxon>
        <taxon>Desulfobacteraceae</taxon>
        <taxon>Desulforapulum</taxon>
    </lineage>
</organism>
<dbReference type="RefSeq" id="WP_012662475.1">
    <property type="nucleotide sequence ID" value="NC_012108.1"/>
</dbReference>
<dbReference type="Gene3D" id="3.40.50.300">
    <property type="entry name" value="P-loop containing nucleotide triphosphate hydrolases"/>
    <property type="match status" value="1"/>
</dbReference>
<dbReference type="GO" id="GO:0016887">
    <property type="term" value="F:ATP hydrolysis activity"/>
    <property type="evidence" value="ECO:0007669"/>
    <property type="project" value="InterPro"/>
</dbReference>
<feature type="domain" description="ABC transporter" evidence="4">
    <location>
        <begin position="2"/>
        <end position="229"/>
    </location>
</feature>
<evidence type="ECO:0000259" key="4">
    <source>
        <dbReference type="PROSITE" id="PS50893"/>
    </source>
</evidence>
<dbReference type="InterPro" id="IPR027417">
    <property type="entry name" value="P-loop_NTPase"/>
</dbReference>
<dbReference type="eggNOG" id="COG1116">
    <property type="taxonomic scope" value="Bacteria"/>
</dbReference>
<evidence type="ECO:0000256" key="2">
    <source>
        <dbReference type="ARBA" id="ARBA00022741"/>
    </source>
</evidence>
<dbReference type="InterPro" id="IPR003593">
    <property type="entry name" value="AAA+_ATPase"/>
</dbReference>
<protein>
    <submittedName>
        <fullName evidence="5">ABC-type transporter, ATP-binding protein (ATPase)</fullName>
    </submittedName>
</protein>
<keyword evidence="1" id="KW-0813">Transport</keyword>
<dbReference type="HOGENOM" id="CLU_000604_1_22_7"/>
<dbReference type="STRING" id="177437.HRM2_01010"/>
<gene>
    <name evidence="5" type="ordered locus">HRM2_01010</name>
</gene>
<dbReference type="OrthoDB" id="9809450at2"/>
<evidence type="ECO:0000256" key="3">
    <source>
        <dbReference type="ARBA" id="ARBA00022840"/>
    </source>
</evidence>
<dbReference type="SUPFAM" id="SSF52540">
    <property type="entry name" value="P-loop containing nucleoside triphosphate hydrolases"/>
    <property type="match status" value="1"/>
</dbReference>
<evidence type="ECO:0000313" key="5">
    <source>
        <dbReference type="EMBL" id="ACN13224.1"/>
    </source>
</evidence>
<dbReference type="PROSITE" id="PS00211">
    <property type="entry name" value="ABC_TRANSPORTER_1"/>
    <property type="match status" value="1"/>
</dbReference>
<sequence length="244" mass="27125">MLKVSHICKGFNSKAVLKDISFVLDARETLVILGPSGCGKTTLLHLISGLEKIEAGQILMDGRTISKPVPDVALILQNYGLLPWKTNLQNVALGLKIQGVSRTKRNARARKILAELGLAGRENDFPLVMSGGEQQRVAIARAYVSKPRLLLMDEPFSSLDAITRENLQDTLLTTWLATSVPYLLVTHSVEEAVFLGKRILILSGSPASIHEIFDNPGFGDIAYRRSNEYYELIRSIRHRIGEYW</sequence>
<dbReference type="InterPro" id="IPR017871">
    <property type="entry name" value="ABC_transporter-like_CS"/>
</dbReference>
<name>C0QEA7_DESAH</name>
<dbReference type="KEGG" id="dat:HRM2_01010"/>
<dbReference type="AlphaFoldDB" id="C0QEA7"/>
<dbReference type="PANTHER" id="PTHR42788">
    <property type="entry name" value="TAURINE IMPORT ATP-BINDING PROTEIN-RELATED"/>
    <property type="match status" value="1"/>
</dbReference>
<evidence type="ECO:0000313" key="6">
    <source>
        <dbReference type="Proteomes" id="UP000000442"/>
    </source>
</evidence>
<dbReference type="Pfam" id="PF00005">
    <property type="entry name" value="ABC_tran"/>
    <property type="match status" value="1"/>
</dbReference>
<dbReference type="InterPro" id="IPR050166">
    <property type="entry name" value="ABC_transporter_ATP-bind"/>
</dbReference>
<dbReference type="PANTHER" id="PTHR42788:SF13">
    <property type="entry name" value="ALIPHATIC SULFONATES IMPORT ATP-BINDING PROTEIN SSUB"/>
    <property type="match status" value="1"/>
</dbReference>
<keyword evidence="3 5" id="KW-0067">ATP-binding</keyword>
<reference evidence="5 6" key="1">
    <citation type="journal article" date="2009" name="Environ. Microbiol.">
        <title>Genome sequence of Desulfobacterium autotrophicum HRM2, a marine sulfate reducer oxidizing organic carbon completely to carbon dioxide.</title>
        <authorList>
            <person name="Strittmatter A.W."/>
            <person name="Liesegang H."/>
            <person name="Rabus R."/>
            <person name="Decker I."/>
            <person name="Amann J."/>
            <person name="Andres S."/>
            <person name="Henne A."/>
            <person name="Fricke W.F."/>
            <person name="Martinez-Arias R."/>
            <person name="Bartels D."/>
            <person name="Goesmann A."/>
            <person name="Krause L."/>
            <person name="Puehler A."/>
            <person name="Klenk H.P."/>
            <person name="Richter M."/>
            <person name="Schuler M."/>
            <person name="Gloeckner F.O."/>
            <person name="Meyerdierks A."/>
            <person name="Gottschalk G."/>
            <person name="Amann R."/>
        </authorList>
    </citation>
    <scope>NUCLEOTIDE SEQUENCE [LARGE SCALE GENOMIC DNA]</scope>
    <source>
        <strain evidence="6">ATCC 43914 / DSM 3382 / HRM2</strain>
    </source>
</reference>
<evidence type="ECO:0000256" key="1">
    <source>
        <dbReference type="ARBA" id="ARBA00022448"/>
    </source>
</evidence>
<accession>C0QEA7</accession>
<dbReference type="PROSITE" id="PS50893">
    <property type="entry name" value="ABC_TRANSPORTER_2"/>
    <property type="match status" value="1"/>
</dbReference>
<dbReference type="CDD" id="cd03293">
    <property type="entry name" value="ABC_NrtD_SsuB_transporters"/>
    <property type="match status" value="1"/>
</dbReference>
<keyword evidence="6" id="KW-1185">Reference proteome</keyword>
<dbReference type="GO" id="GO:0005524">
    <property type="term" value="F:ATP binding"/>
    <property type="evidence" value="ECO:0007669"/>
    <property type="project" value="UniProtKB-KW"/>
</dbReference>
<dbReference type="InterPro" id="IPR003439">
    <property type="entry name" value="ABC_transporter-like_ATP-bd"/>
</dbReference>
<dbReference type="SMART" id="SM00382">
    <property type="entry name" value="AAA"/>
    <property type="match status" value="1"/>
</dbReference>
<proteinExistence type="predicted"/>
<dbReference type="Proteomes" id="UP000000442">
    <property type="component" value="Chromosome"/>
</dbReference>